<evidence type="ECO:0000313" key="1">
    <source>
        <dbReference type="EMBL" id="KAJ4127724.1"/>
    </source>
</evidence>
<dbReference type="SUPFAM" id="SSF52047">
    <property type="entry name" value="RNI-like"/>
    <property type="match status" value="1"/>
</dbReference>
<accession>A0ABQ8R5J3</accession>
<evidence type="ECO:0000313" key="2">
    <source>
        <dbReference type="Proteomes" id="UP001152024"/>
    </source>
</evidence>
<organism evidence="1 2">
    <name type="scientific">Fusarium equiseti</name>
    <name type="common">Fusarium scirpi</name>
    <dbReference type="NCBI Taxonomy" id="61235"/>
    <lineage>
        <taxon>Eukaryota</taxon>
        <taxon>Fungi</taxon>
        <taxon>Dikarya</taxon>
        <taxon>Ascomycota</taxon>
        <taxon>Pezizomycotina</taxon>
        <taxon>Sordariomycetes</taxon>
        <taxon>Hypocreomycetidae</taxon>
        <taxon>Hypocreales</taxon>
        <taxon>Nectriaceae</taxon>
        <taxon>Fusarium</taxon>
        <taxon>Fusarium incarnatum-equiseti species complex</taxon>
    </lineage>
</organism>
<dbReference type="Proteomes" id="UP001152024">
    <property type="component" value="Unassembled WGS sequence"/>
</dbReference>
<proteinExistence type="predicted"/>
<keyword evidence="2" id="KW-1185">Reference proteome</keyword>
<reference evidence="1" key="1">
    <citation type="submission" date="2022-09" db="EMBL/GenBank/DDBJ databases">
        <title>Fusarium specimens isolated from Avocado Roots.</title>
        <authorList>
            <person name="Stajich J."/>
            <person name="Roper C."/>
            <person name="Heimlech-Rivalta G."/>
        </authorList>
    </citation>
    <scope>NUCLEOTIDE SEQUENCE</scope>
    <source>
        <strain evidence="1">CF00095</strain>
    </source>
</reference>
<comment type="caution">
    <text evidence="1">The sequence shown here is derived from an EMBL/GenBank/DDBJ whole genome shotgun (WGS) entry which is preliminary data.</text>
</comment>
<protein>
    <recommendedName>
        <fullName evidence="3">F-box protein</fullName>
    </recommendedName>
</protein>
<sequence>MPSIWGTDRSNILVQLVHGEIFSHINSFSVRFDPSKFDLDGCWFGDGGSWGGSESIFVFRDIEDDEEMEEDEDIEDDGDMEGAGLMLHFQRMHIWRAQYNEVFVDLSMNPNITKLRFVDLLPKRASIWYSGQWDSMLQRLTHFDVSIFGAESGGWHGNATPGFVDFIDEFPIFIARYLENVKHLRLAASSLSVFGTDVDNSGLAAFPLHAPTPALHSLELQNIVISIEVIDYLRKPGTLRELTLHNCMCQTSEEDSYVQWSQIWGTVSEYCKAMQRVTFLQDETPPLDDFEYTRASRIAKRMVKKNKDLIVWRYVKIDQWGTVSEDGEANIQEVKTGHAYSKYCNLQKTLMERREQST</sequence>
<gene>
    <name evidence="1" type="ORF">NW768_007996</name>
</gene>
<evidence type="ECO:0008006" key="3">
    <source>
        <dbReference type="Google" id="ProtNLM"/>
    </source>
</evidence>
<dbReference type="EMBL" id="JAOQBH010000012">
    <property type="protein sequence ID" value="KAJ4127724.1"/>
    <property type="molecule type" value="Genomic_DNA"/>
</dbReference>
<name>A0ABQ8R5J3_FUSEQ</name>